<dbReference type="Proteomes" id="UP000198571">
    <property type="component" value="Unassembled WGS sequence"/>
</dbReference>
<sequence length="88" mass="9292">MQEVLMLATIIAPVVTGVVQGIKKTGFLNKQFAPLVAIIIGLLLGAAAFPFADVDMAERLWAGGISGLASVGLFELGKKTKDEVKTYE</sequence>
<evidence type="ECO:0000313" key="2">
    <source>
        <dbReference type="EMBL" id="SES02422.1"/>
    </source>
</evidence>
<name>A0A1H9TZD6_9BACI</name>
<keyword evidence="1" id="KW-1133">Transmembrane helix</keyword>
<keyword evidence="1" id="KW-0812">Transmembrane</keyword>
<evidence type="ECO:0000313" key="3">
    <source>
        <dbReference type="Proteomes" id="UP000198571"/>
    </source>
</evidence>
<dbReference type="STRING" id="1601833.SAMN05518684_106183"/>
<dbReference type="EMBL" id="FOGT01000006">
    <property type="protein sequence ID" value="SES02422.1"/>
    <property type="molecule type" value="Genomic_DNA"/>
</dbReference>
<accession>A0A1H9TZD6</accession>
<organism evidence="2 3">
    <name type="scientific">Salipaludibacillus aurantiacus</name>
    <dbReference type="NCBI Taxonomy" id="1601833"/>
    <lineage>
        <taxon>Bacteria</taxon>
        <taxon>Bacillati</taxon>
        <taxon>Bacillota</taxon>
        <taxon>Bacilli</taxon>
        <taxon>Bacillales</taxon>
        <taxon>Bacillaceae</taxon>
    </lineage>
</organism>
<dbReference type="Pfam" id="PF06946">
    <property type="entry name" value="Phage_holin_5_1"/>
    <property type="match status" value="1"/>
</dbReference>
<protein>
    <submittedName>
        <fullName evidence="2">Bacteriophage A118-like holin, Hol118</fullName>
    </submittedName>
</protein>
<keyword evidence="3" id="KW-1185">Reference proteome</keyword>
<reference evidence="3" key="1">
    <citation type="submission" date="2016-10" db="EMBL/GenBank/DDBJ databases">
        <authorList>
            <person name="Varghese N."/>
            <person name="Submissions S."/>
        </authorList>
    </citation>
    <scope>NUCLEOTIDE SEQUENCE [LARGE SCALE GENOMIC DNA]</scope>
    <source>
        <strain evidence="3">S9</strain>
    </source>
</reference>
<keyword evidence="1" id="KW-0472">Membrane</keyword>
<feature type="transmembrane region" description="Helical" evidence="1">
    <location>
        <begin position="31"/>
        <end position="52"/>
    </location>
</feature>
<dbReference type="InterPro" id="IPR009708">
    <property type="entry name" value="Phage_A118_holin/antiholin"/>
</dbReference>
<gene>
    <name evidence="2" type="ORF">SAMN05518684_106183</name>
</gene>
<dbReference type="OrthoDB" id="2665815at2"/>
<proteinExistence type="predicted"/>
<dbReference type="RefSeq" id="WP_093050890.1">
    <property type="nucleotide sequence ID" value="NZ_FOGT01000006.1"/>
</dbReference>
<evidence type="ECO:0000256" key="1">
    <source>
        <dbReference type="SAM" id="Phobius"/>
    </source>
</evidence>
<dbReference type="AlphaFoldDB" id="A0A1H9TZD6"/>